<dbReference type="InterPro" id="IPR036047">
    <property type="entry name" value="F-box-like_dom_sf"/>
</dbReference>
<name>A0A5C3NJQ7_9AGAM</name>
<reference evidence="3 4" key="1">
    <citation type="journal article" date="2019" name="Nat. Ecol. Evol.">
        <title>Megaphylogeny resolves global patterns of mushroom evolution.</title>
        <authorList>
            <person name="Varga T."/>
            <person name="Krizsan K."/>
            <person name="Foldi C."/>
            <person name="Dima B."/>
            <person name="Sanchez-Garcia M."/>
            <person name="Sanchez-Ramirez S."/>
            <person name="Szollosi G.J."/>
            <person name="Szarkandi J.G."/>
            <person name="Papp V."/>
            <person name="Albert L."/>
            <person name="Andreopoulos W."/>
            <person name="Angelini C."/>
            <person name="Antonin V."/>
            <person name="Barry K.W."/>
            <person name="Bougher N.L."/>
            <person name="Buchanan P."/>
            <person name="Buyck B."/>
            <person name="Bense V."/>
            <person name="Catcheside P."/>
            <person name="Chovatia M."/>
            <person name="Cooper J."/>
            <person name="Damon W."/>
            <person name="Desjardin D."/>
            <person name="Finy P."/>
            <person name="Geml J."/>
            <person name="Haridas S."/>
            <person name="Hughes K."/>
            <person name="Justo A."/>
            <person name="Karasinski D."/>
            <person name="Kautmanova I."/>
            <person name="Kiss B."/>
            <person name="Kocsube S."/>
            <person name="Kotiranta H."/>
            <person name="LaButti K.M."/>
            <person name="Lechner B.E."/>
            <person name="Liimatainen K."/>
            <person name="Lipzen A."/>
            <person name="Lukacs Z."/>
            <person name="Mihaltcheva S."/>
            <person name="Morgado L.N."/>
            <person name="Niskanen T."/>
            <person name="Noordeloos M.E."/>
            <person name="Ohm R.A."/>
            <person name="Ortiz-Santana B."/>
            <person name="Ovrebo C."/>
            <person name="Racz N."/>
            <person name="Riley R."/>
            <person name="Savchenko A."/>
            <person name="Shiryaev A."/>
            <person name="Soop K."/>
            <person name="Spirin V."/>
            <person name="Szebenyi C."/>
            <person name="Tomsovsky M."/>
            <person name="Tulloss R.E."/>
            <person name="Uehling J."/>
            <person name="Grigoriev I.V."/>
            <person name="Vagvolgyi C."/>
            <person name="Papp T."/>
            <person name="Martin F.M."/>
            <person name="Miettinen O."/>
            <person name="Hibbett D.S."/>
            <person name="Nagy L.G."/>
        </authorList>
    </citation>
    <scope>NUCLEOTIDE SEQUENCE [LARGE SCALE GENOMIC DNA]</scope>
    <source>
        <strain evidence="3 4">OMC1185</strain>
    </source>
</reference>
<dbReference type="PROSITE" id="PS50181">
    <property type="entry name" value="FBOX"/>
    <property type="match status" value="1"/>
</dbReference>
<proteinExistence type="predicted"/>
<evidence type="ECO:0000256" key="1">
    <source>
        <dbReference type="SAM" id="MobiDB-lite"/>
    </source>
</evidence>
<gene>
    <name evidence="3" type="ORF">OE88DRAFT_1729885</name>
</gene>
<feature type="domain" description="F-box" evidence="2">
    <location>
        <begin position="35"/>
        <end position="84"/>
    </location>
</feature>
<dbReference type="STRING" id="5364.A0A5C3NJQ7"/>
<dbReference type="Proteomes" id="UP000305948">
    <property type="component" value="Unassembled WGS sequence"/>
</dbReference>
<dbReference type="Pfam" id="PF00646">
    <property type="entry name" value="F-box"/>
    <property type="match status" value="1"/>
</dbReference>
<evidence type="ECO:0000313" key="4">
    <source>
        <dbReference type="Proteomes" id="UP000305948"/>
    </source>
</evidence>
<dbReference type="CDD" id="cd09917">
    <property type="entry name" value="F-box_SF"/>
    <property type="match status" value="1"/>
</dbReference>
<dbReference type="SMART" id="SM00256">
    <property type="entry name" value="FBOX"/>
    <property type="match status" value="1"/>
</dbReference>
<keyword evidence="4" id="KW-1185">Reference proteome</keyword>
<dbReference type="InterPro" id="IPR001810">
    <property type="entry name" value="F-box_dom"/>
</dbReference>
<feature type="compositionally biased region" description="Basic and acidic residues" evidence="1">
    <location>
        <begin position="10"/>
        <end position="25"/>
    </location>
</feature>
<dbReference type="AlphaFoldDB" id="A0A5C3NJQ7"/>
<evidence type="ECO:0000259" key="2">
    <source>
        <dbReference type="PROSITE" id="PS50181"/>
    </source>
</evidence>
<dbReference type="EMBL" id="ML213503">
    <property type="protein sequence ID" value="TFK56368.1"/>
    <property type="molecule type" value="Genomic_DNA"/>
</dbReference>
<sequence>MPTPTRRQRKDVQDEEQRSLEERGPQKKARRKGKLWHIVDMPLDILYEVFQHLQPLDLLHTARTTKALRKILMSRSSKSTWEVSFSGDPDVPPCPPDMSLPAWARLLYDQHCYAIAVVRTAWWGLRIRLCMPCSTDALVHKNVYEGVRIENLVPNIYSELDIIVLIGGRTTLMPNATSEDVGYLKSEADWVVSVYKGIMEDEEALQAFKDQRYTVVQDYLELDRQCRSWAERKATERSCELRVLRTQRRDDLLVRLASVGWEEEIAYMRRNDEQWSDFIQHNLVYQARPLTDRVWAKARGPLEAFMQECKTARLKHDAQQEWFREARRLEQRLAVAPAVNYLEFSGERFACTLCATEYNAHLWEIPCMNQTAAELHITKYHANDQDPRSSIIPLSENCANSVRIAERYATQEPQPNLGQEPPRLVHMDFAEIEGLHSGDSLLLQGCALTMRGRAGSDFFEFFE</sequence>
<dbReference type="OrthoDB" id="2823912at2759"/>
<accession>A0A5C3NJQ7</accession>
<feature type="region of interest" description="Disordered" evidence="1">
    <location>
        <begin position="1"/>
        <end position="28"/>
    </location>
</feature>
<evidence type="ECO:0000313" key="3">
    <source>
        <dbReference type="EMBL" id="TFK56368.1"/>
    </source>
</evidence>
<protein>
    <recommendedName>
        <fullName evidence="2">F-box domain-containing protein</fullName>
    </recommendedName>
</protein>
<dbReference type="SUPFAM" id="SSF81383">
    <property type="entry name" value="F-box domain"/>
    <property type="match status" value="1"/>
</dbReference>
<organism evidence="3 4">
    <name type="scientific">Heliocybe sulcata</name>
    <dbReference type="NCBI Taxonomy" id="5364"/>
    <lineage>
        <taxon>Eukaryota</taxon>
        <taxon>Fungi</taxon>
        <taxon>Dikarya</taxon>
        <taxon>Basidiomycota</taxon>
        <taxon>Agaricomycotina</taxon>
        <taxon>Agaricomycetes</taxon>
        <taxon>Gloeophyllales</taxon>
        <taxon>Gloeophyllaceae</taxon>
        <taxon>Heliocybe</taxon>
    </lineage>
</organism>